<evidence type="ECO:0000256" key="1">
    <source>
        <dbReference type="SAM" id="MobiDB-lite"/>
    </source>
</evidence>
<dbReference type="Pfam" id="PF21722">
    <property type="entry name" value="Gly_rich_2"/>
    <property type="match status" value="1"/>
</dbReference>
<organism evidence="3 4">
    <name type="scientific">Candidatus Gottesmanbacteria bacterium GW2011_GWA2_47_9</name>
    <dbReference type="NCBI Taxonomy" id="1618445"/>
    <lineage>
        <taxon>Bacteria</taxon>
        <taxon>Candidatus Gottesmaniibacteriota</taxon>
    </lineage>
</organism>
<gene>
    <name evidence="3" type="ORF">UY16_C0069G0007</name>
</gene>
<evidence type="ECO:0000313" key="3">
    <source>
        <dbReference type="EMBL" id="KKU85773.1"/>
    </source>
</evidence>
<reference evidence="3 4" key="1">
    <citation type="journal article" date="2015" name="Nature">
        <title>rRNA introns, odd ribosomes, and small enigmatic genomes across a large radiation of phyla.</title>
        <authorList>
            <person name="Brown C.T."/>
            <person name="Hug L.A."/>
            <person name="Thomas B.C."/>
            <person name="Sharon I."/>
            <person name="Castelle C.J."/>
            <person name="Singh A."/>
            <person name="Wilkins M.J."/>
            <person name="Williams K.H."/>
            <person name="Banfield J.F."/>
        </authorList>
    </citation>
    <scope>NUCLEOTIDE SEQUENCE [LARGE SCALE GENOMIC DNA]</scope>
</reference>
<feature type="region of interest" description="Disordered" evidence="1">
    <location>
        <begin position="422"/>
        <end position="443"/>
    </location>
</feature>
<dbReference type="PATRIC" id="fig|1618445.3.peg.1271"/>
<evidence type="ECO:0000313" key="4">
    <source>
        <dbReference type="Proteomes" id="UP000034739"/>
    </source>
</evidence>
<accession>A0A0G1W5V5</accession>
<dbReference type="InterPro" id="IPR049304">
    <property type="entry name" value="Gly_rich_dom"/>
</dbReference>
<comment type="caution">
    <text evidence="3">The sequence shown here is derived from an EMBL/GenBank/DDBJ whole genome shotgun (WGS) entry which is preliminary data.</text>
</comment>
<sequence>MNTLKNTFFGRAVSVLMLVGLVFSSVPTPAYAILYAPGATLNPSCLPTDTNCGISATSTTSGVATTTVVAATATTTSVTGAGGTSAAGILFVDSNGNFYQDNGFTYDPTTKKLTILGALDPQVLQAKDSLTAGQNQAYLEMYIGNASAVSVANTGRIIYNTTNQRFEYSANGAAYTALTPAISNTLSLSGNVLTSTVNGVTATSTSVGSNALAFSGGVLTSTINGVAATTSVATQLTGTQGQTITFDASGNQTATSTLFLSSAGNIGIGTTNPSNKLAVAGTFGVVGETTTINPNLVSTGAASVDTTTVANQTIITYNGNGNFTPPTGVTNVRVLAVGGGGSGGSGTSGGAGGGGVVASTTVPVSGSVTVTVGAGGTSVSGTAVQGNKGSDSSFGSLVAYGGGGGGTNNTIAPLGGSSTIGSGGGGGAQGTGATTTSAQGNSGGNGAASGAYGSGGGGGAGVVGVNGTTSAGGNGGNGALNDITGSTTARYGAGGGGGTFSVATAGTGGTGGGGTGGNGTGAGTVGQVNTGGGAGGNGGNSTVASAIGGSGVVIVRFTTVTQTTATNRLAVDASGNTTVGGNLSIGSLSGLLLASAGSVSNFATTTATTGQVLSVAGTGALQWITPTASVATTTLNGINGPTLNIALGLGGSANNISTSTNTLTLNLANANATTDGMMSTTTQTFAGAKTFSGSLTLGSTFNVSGTSTLATTTIAKLSIDALSGLLVASAGSVSNFATTTATTGQVLGISGGTLAWITPTATGATTTINGASGPAFTFNAGAGIAISTSTNTLTFTPSYAGATTDGMMSTSTQTFAGAKTFNGSTQMTSLTTSGALTVNNNITATGTLAVAGSATSTIAGTLLLGTTGNSAVLGMNPLANRLRVTAGTSDTSDNDQGASIDLHTGAGGLDIVAGRGGDITFWTSPAM</sequence>
<proteinExistence type="predicted"/>
<feature type="compositionally biased region" description="Low complexity" evidence="1">
    <location>
        <begin position="431"/>
        <end position="440"/>
    </location>
</feature>
<protein>
    <recommendedName>
        <fullName evidence="2">Glycine-rich domain-containing protein</fullName>
    </recommendedName>
</protein>
<dbReference type="AlphaFoldDB" id="A0A0G1W5V5"/>
<dbReference type="EMBL" id="LCOY01000069">
    <property type="protein sequence ID" value="KKU85773.1"/>
    <property type="molecule type" value="Genomic_DNA"/>
</dbReference>
<evidence type="ECO:0000259" key="2">
    <source>
        <dbReference type="Pfam" id="PF21722"/>
    </source>
</evidence>
<feature type="non-terminal residue" evidence="3">
    <location>
        <position position="927"/>
    </location>
</feature>
<name>A0A0G1W5V5_9BACT</name>
<dbReference type="Proteomes" id="UP000034739">
    <property type="component" value="Unassembled WGS sequence"/>
</dbReference>
<feature type="domain" description="Glycine-rich" evidence="2">
    <location>
        <begin position="318"/>
        <end position="557"/>
    </location>
</feature>